<evidence type="ECO:0000256" key="4">
    <source>
        <dbReference type="ARBA" id="ARBA00023136"/>
    </source>
</evidence>
<organism evidence="6 7">
    <name type="scientific">Hericium alpestre</name>
    <dbReference type="NCBI Taxonomy" id="135208"/>
    <lineage>
        <taxon>Eukaryota</taxon>
        <taxon>Fungi</taxon>
        <taxon>Dikarya</taxon>
        <taxon>Basidiomycota</taxon>
        <taxon>Agaricomycotina</taxon>
        <taxon>Agaricomycetes</taxon>
        <taxon>Russulales</taxon>
        <taxon>Hericiaceae</taxon>
        <taxon>Hericium</taxon>
    </lineage>
</organism>
<evidence type="ECO:0000256" key="5">
    <source>
        <dbReference type="SAM" id="Phobius"/>
    </source>
</evidence>
<feature type="transmembrane region" description="Helical" evidence="5">
    <location>
        <begin position="7"/>
        <end position="25"/>
    </location>
</feature>
<evidence type="ECO:0000256" key="3">
    <source>
        <dbReference type="ARBA" id="ARBA00022989"/>
    </source>
</evidence>
<dbReference type="EMBL" id="SFCI01000298">
    <property type="protein sequence ID" value="TFY80715.1"/>
    <property type="molecule type" value="Genomic_DNA"/>
</dbReference>
<name>A0A4Z0A203_9AGAM</name>
<dbReference type="AlphaFoldDB" id="A0A4Z0A203"/>
<evidence type="ECO:0000256" key="2">
    <source>
        <dbReference type="ARBA" id="ARBA00022692"/>
    </source>
</evidence>
<comment type="caution">
    <text evidence="6">The sequence shown here is derived from an EMBL/GenBank/DDBJ whole genome shotgun (WGS) entry which is preliminary data.</text>
</comment>
<protein>
    <submittedName>
        <fullName evidence="6">Uncharacterized protein</fullName>
    </submittedName>
</protein>
<gene>
    <name evidence="6" type="ORF">EWM64_g3295</name>
</gene>
<feature type="transmembrane region" description="Helical" evidence="5">
    <location>
        <begin position="37"/>
        <end position="60"/>
    </location>
</feature>
<dbReference type="GO" id="GO:0016020">
    <property type="term" value="C:membrane"/>
    <property type="evidence" value="ECO:0007669"/>
    <property type="project" value="UniProtKB-SubCell"/>
</dbReference>
<reference evidence="6 7" key="1">
    <citation type="submission" date="2019-02" db="EMBL/GenBank/DDBJ databases">
        <title>Genome sequencing of the rare red list fungi Hericium alpestre (H. flagellum).</title>
        <authorList>
            <person name="Buettner E."/>
            <person name="Kellner H."/>
        </authorList>
    </citation>
    <scope>NUCLEOTIDE SEQUENCE [LARGE SCALE GENOMIC DNA]</scope>
    <source>
        <strain evidence="6 7">DSM 108284</strain>
    </source>
</reference>
<keyword evidence="7" id="KW-1185">Reference proteome</keyword>
<evidence type="ECO:0000256" key="1">
    <source>
        <dbReference type="ARBA" id="ARBA00004370"/>
    </source>
</evidence>
<dbReference type="Gene3D" id="1.50.40.10">
    <property type="entry name" value="Mitochondrial carrier domain"/>
    <property type="match status" value="1"/>
</dbReference>
<keyword evidence="3 5" id="KW-1133">Transmembrane helix</keyword>
<keyword evidence="4 5" id="KW-0472">Membrane</keyword>
<accession>A0A4Z0A203</accession>
<dbReference type="InterPro" id="IPR023395">
    <property type="entry name" value="MCP_dom_sf"/>
</dbReference>
<dbReference type="OrthoDB" id="3364892at2759"/>
<sequence>MVIPKHFVPPLVVNAVLGTVLWTSYAEASSLLEPHMAAYPIVNAALSGAIAGGCQAIIAAPAENLRLAIEGGSAKSGGWSHAWKEVFRGTAPARSDLNINVRNANLEDIRQIRTWMRDVRDMAGRGWDGWGWGLAKDMFGMDLPRL</sequence>
<dbReference type="STRING" id="135208.A0A4Z0A203"/>
<comment type="subcellular location">
    <subcellularLocation>
        <location evidence="1">Membrane</location>
    </subcellularLocation>
</comment>
<dbReference type="Proteomes" id="UP000298061">
    <property type="component" value="Unassembled WGS sequence"/>
</dbReference>
<dbReference type="SUPFAM" id="SSF103506">
    <property type="entry name" value="Mitochondrial carrier"/>
    <property type="match status" value="1"/>
</dbReference>
<evidence type="ECO:0000313" key="7">
    <source>
        <dbReference type="Proteomes" id="UP000298061"/>
    </source>
</evidence>
<proteinExistence type="predicted"/>
<keyword evidence="2 5" id="KW-0812">Transmembrane</keyword>
<evidence type="ECO:0000313" key="6">
    <source>
        <dbReference type="EMBL" id="TFY80715.1"/>
    </source>
</evidence>